<dbReference type="VEuPathDB" id="FungiDB:PSHT_09606"/>
<evidence type="ECO:0000256" key="1">
    <source>
        <dbReference type="SAM" id="MobiDB-lite"/>
    </source>
</evidence>
<feature type="compositionally biased region" description="Low complexity" evidence="1">
    <location>
        <begin position="379"/>
        <end position="392"/>
    </location>
</feature>
<evidence type="ECO:0000313" key="2">
    <source>
        <dbReference type="EMBL" id="POW13187.1"/>
    </source>
</evidence>
<feature type="region of interest" description="Disordered" evidence="1">
    <location>
        <begin position="196"/>
        <end position="217"/>
    </location>
</feature>
<organism evidence="2 3">
    <name type="scientific">Puccinia striiformis</name>
    <dbReference type="NCBI Taxonomy" id="27350"/>
    <lineage>
        <taxon>Eukaryota</taxon>
        <taxon>Fungi</taxon>
        <taxon>Dikarya</taxon>
        <taxon>Basidiomycota</taxon>
        <taxon>Pucciniomycotina</taxon>
        <taxon>Pucciniomycetes</taxon>
        <taxon>Pucciniales</taxon>
        <taxon>Pucciniaceae</taxon>
        <taxon>Puccinia</taxon>
    </lineage>
</organism>
<keyword evidence="3" id="KW-1185">Reference proteome</keyword>
<feature type="region of interest" description="Disordered" evidence="1">
    <location>
        <begin position="377"/>
        <end position="427"/>
    </location>
</feature>
<name>A0A2S4VUP9_9BASI</name>
<feature type="region of interest" description="Disordered" evidence="1">
    <location>
        <begin position="308"/>
        <end position="331"/>
    </location>
</feature>
<dbReference type="Proteomes" id="UP000239156">
    <property type="component" value="Unassembled WGS sequence"/>
</dbReference>
<sequence length="427" mass="46258">MYQRDAYLQLSNRGGSRGDVRRRAGLPDIEGSLKKGDRLPSPNHTLFKDSHYKMPAVKTILSQRLSWLVMSVVLLTLSSSTDIVKAAPPATLALKPGKLTEPDLDLSLGLSVYNAPADTNLQLGHSTSAERVRGVQPSTVRGNDLRLQSESPLDLGLSLGPQKAPVISPATRPTSKGAYLQLSSWEIGPSTVPAPTQVRAAARQPTSVNPDRKVTDLGKDSLELSLSPAGRNEAQPRPGGVYGQPADETVRLSTGKSKIEHNIRPSAQTHPASQLPPHLTLGPYRQVPPEETVLKYDPARGYFNEHIGGTASTREDKSRAIAGSSSQGVPQHHMITPGEALRLHAASGQYTREQISNMATNFNQYQTSRLKRTLSQINQRESSTQRQRQRISPETASNYRSSERDRSAPGAGPSSPTAPYSDLKLAL</sequence>
<reference evidence="2" key="1">
    <citation type="submission" date="2017-12" db="EMBL/GenBank/DDBJ databases">
        <title>Gene loss provides genomic basis for host adaptation in cereal stripe rust fungi.</title>
        <authorList>
            <person name="Xia C."/>
        </authorList>
    </citation>
    <scope>NUCLEOTIDE SEQUENCE [LARGE SCALE GENOMIC DNA]</scope>
    <source>
        <strain evidence="2">93-210</strain>
    </source>
</reference>
<gene>
    <name evidence="2" type="ORF">PSTT_03959</name>
</gene>
<proteinExistence type="predicted"/>
<comment type="caution">
    <text evidence="2">The sequence shown here is derived from an EMBL/GenBank/DDBJ whole genome shotgun (WGS) entry which is preliminary data.</text>
</comment>
<feature type="region of interest" description="Disordered" evidence="1">
    <location>
        <begin position="226"/>
        <end position="245"/>
    </location>
</feature>
<evidence type="ECO:0000313" key="3">
    <source>
        <dbReference type="Proteomes" id="UP000239156"/>
    </source>
</evidence>
<dbReference type="AlphaFoldDB" id="A0A2S4VUP9"/>
<feature type="compositionally biased region" description="Low complexity" evidence="1">
    <location>
        <begin position="408"/>
        <end position="421"/>
    </location>
</feature>
<protein>
    <submittedName>
        <fullName evidence="2">Uncharacterized protein</fullName>
    </submittedName>
</protein>
<dbReference type="EMBL" id="PKSL01000026">
    <property type="protein sequence ID" value="POW13187.1"/>
    <property type="molecule type" value="Genomic_DNA"/>
</dbReference>
<feature type="region of interest" description="Disordered" evidence="1">
    <location>
        <begin position="13"/>
        <end position="44"/>
    </location>
</feature>
<dbReference type="VEuPathDB" id="FungiDB:PSTT_03959"/>
<accession>A0A2S4VUP9</accession>